<dbReference type="InterPro" id="IPR011727">
    <property type="entry name" value="CHP02117"/>
</dbReference>
<name>A0ABY7PSX6_9BACT</name>
<keyword evidence="2" id="KW-1185">Reference proteome</keyword>
<evidence type="ECO:0000313" key="1">
    <source>
        <dbReference type="EMBL" id="WBO85702.1"/>
    </source>
</evidence>
<proteinExistence type="predicted"/>
<sequence length="215" mass="23690">MSAAFTAFILLLMTGALLPVNRRFRQTPDGVPVFVVSNGTHTDVVLPLQEPRTGISWLPHLPDSTLRARFGSYPYAAFGWGSEGFYLASYGHQLPGPGVVLRAVVPEPTLMHVRFLRQAPVAGSHVVPLRISVAQYQALAAQVAASFQADSLQHYQLRNAAGYTPTDFFFRATGRYHALRTCNDWTVRTLRRAGLRVPLKSPLAAPVLVQARRAR</sequence>
<dbReference type="RefSeq" id="WP_270128325.1">
    <property type="nucleotide sequence ID" value="NZ_CP115396.1"/>
</dbReference>
<gene>
    <name evidence="1" type="ORF">O9Z63_05500</name>
</gene>
<dbReference type="Pfam" id="PF09601">
    <property type="entry name" value="DUF2459"/>
    <property type="match status" value="1"/>
</dbReference>
<evidence type="ECO:0000313" key="2">
    <source>
        <dbReference type="Proteomes" id="UP001211872"/>
    </source>
</evidence>
<protein>
    <submittedName>
        <fullName evidence="1">TIGR02117 family protein</fullName>
    </submittedName>
</protein>
<accession>A0ABY7PSX6</accession>
<organism evidence="1 2">
    <name type="scientific">Hymenobacter yonginensis</name>
    <dbReference type="NCBI Taxonomy" id="748197"/>
    <lineage>
        <taxon>Bacteria</taxon>
        <taxon>Pseudomonadati</taxon>
        <taxon>Bacteroidota</taxon>
        <taxon>Cytophagia</taxon>
        <taxon>Cytophagales</taxon>
        <taxon>Hymenobacteraceae</taxon>
        <taxon>Hymenobacter</taxon>
    </lineage>
</organism>
<dbReference type="Proteomes" id="UP001211872">
    <property type="component" value="Chromosome"/>
</dbReference>
<dbReference type="EMBL" id="CP115396">
    <property type="protein sequence ID" value="WBO85702.1"/>
    <property type="molecule type" value="Genomic_DNA"/>
</dbReference>
<reference evidence="1 2" key="1">
    <citation type="journal article" date="2011" name="Int. J. Syst. Evol. Microbiol.">
        <title>Hymenobacter yonginensis sp. nov., isolated from a mesotrophic artificial lake.</title>
        <authorList>
            <person name="Joung Y."/>
            <person name="Cho S.H."/>
            <person name="Kim H."/>
            <person name="Kim S.B."/>
            <person name="Joh K."/>
        </authorList>
    </citation>
    <scope>NUCLEOTIDE SEQUENCE [LARGE SCALE GENOMIC DNA]</scope>
    <source>
        <strain evidence="1 2">KCTC 22745</strain>
    </source>
</reference>
<dbReference type="NCBIfam" id="TIGR02117">
    <property type="entry name" value="chp_urease_rgn"/>
    <property type="match status" value="1"/>
</dbReference>